<dbReference type="SUPFAM" id="SSF56300">
    <property type="entry name" value="Metallo-dependent phosphatases"/>
    <property type="match status" value="1"/>
</dbReference>
<evidence type="ECO:0000259" key="3">
    <source>
        <dbReference type="Pfam" id="PF00149"/>
    </source>
</evidence>
<dbReference type="InterPro" id="IPR041796">
    <property type="entry name" value="Mre11_N"/>
</dbReference>
<accession>A0A2A5S5S5</accession>
<dbReference type="PANTHER" id="PTHR30337">
    <property type="entry name" value="COMPONENT OF ATP-DEPENDENT DSDNA EXONUCLEASE"/>
    <property type="match status" value="1"/>
</dbReference>
<dbReference type="Pfam" id="PF00149">
    <property type="entry name" value="Metallophos"/>
    <property type="match status" value="1"/>
</dbReference>
<dbReference type="RefSeq" id="WP_096813487.1">
    <property type="nucleotide sequence ID" value="NZ_JXJW01000001.1"/>
</dbReference>
<dbReference type="InterPro" id="IPR029052">
    <property type="entry name" value="Metallo-depent_PP-like"/>
</dbReference>
<keyword evidence="2" id="KW-0175">Coiled coil</keyword>
<evidence type="ECO:0000313" key="5">
    <source>
        <dbReference type="Proteomes" id="UP000218282"/>
    </source>
</evidence>
<dbReference type="Proteomes" id="UP000218282">
    <property type="component" value="Unassembled WGS sequence"/>
</dbReference>
<name>A0A2A5S5S5_9LACT</name>
<dbReference type="InterPro" id="IPR004843">
    <property type="entry name" value="Calcineurin-like_PHP"/>
</dbReference>
<feature type="domain" description="Calcineurin-like phosphoesterase" evidence="3">
    <location>
        <begin position="1"/>
        <end position="188"/>
    </location>
</feature>
<dbReference type="InterPro" id="IPR050535">
    <property type="entry name" value="DNA_Repair-Maintenance_Comp"/>
</dbReference>
<feature type="coiled-coil region" evidence="2">
    <location>
        <begin position="265"/>
        <end position="298"/>
    </location>
</feature>
<keyword evidence="1" id="KW-0378">Hydrolase</keyword>
<keyword evidence="5" id="KW-1185">Reference proteome</keyword>
<dbReference type="CDD" id="cd00840">
    <property type="entry name" value="MPP_Mre11_N"/>
    <property type="match status" value="1"/>
</dbReference>
<comment type="caution">
    <text evidence="4">The sequence shown here is derived from an EMBL/GenBank/DDBJ whole genome shotgun (WGS) entry which is preliminary data.</text>
</comment>
<organism evidence="4 5">
    <name type="scientific">Pseudolactococcus piscium</name>
    <dbReference type="NCBI Taxonomy" id="1364"/>
    <lineage>
        <taxon>Bacteria</taxon>
        <taxon>Bacillati</taxon>
        <taxon>Bacillota</taxon>
        <taxon>Bacilli</taxon>
        <taxon>Lactobacillales</taxon>
        <taxon>Streptococcaceae</taxon>
        <taxon>Pseudolactococcus</taxon>
    </lineage>
</organism>
<dbReference type="Gene3D" id="3.60.21.10">
    <property type="match status" value="1"/>
</dbReference>
<proteinExistence type="predicted"/>
<reference evidence="4 5" key="1">
    <citation type="submission" date="2014-12" db="EMBL/GenBank/DDBJ databases">
        <title>Draft genome sequences of 10 type strains of Lactococcus.</title>
        <authorList>
            <person name="Sun Z."/>
            <person name="Zhong Z."/>
            <person name="Liu W."/>
            <person name="Zhang W."/>
            <person name="Zhang H."/>
        </authorList>
    </citation>
    <scope>NUCLEOTIDE SEQUENCE [LARGE SCALE GENOMIC DNA]</scope>
    <source>
        <strain evidence="4 5">DSM 6634</strain>
    </source>
</reference>
<dbReference type="GO" id="GO:0016787">
    <property type="term" value="F:hydrolase activity"/>
    <property type="evidence" value="ECO:0007669"/>
    <property type="project" value="UniProtKB-KW"/>
</dbReference>
<gene>
    <name evidence="4" type="ORF">RU86_GL000054</name>
</gene>
<evidence type="ECO:0000313" key="4">
    <source>
        <dbReference type="EMBL" id="PCS08818.1"/>
    </source>
</evidence>
<dbReference type="PANTHER" id="PTHR30337:SF7">
    <property type="entry name" value="PHOSPHOESTERASE"/>
    <property type="match status" value="1"/>
</dbReference>
<evidence type="ECO:0000256" key="1">
    <source>
        <dbReference type="ARBA" id="ARBA00022801"/>
    </source>
</evidence>
<dbReference type="EMBL" id="JXJW01000001">
    <property type="protein sequence ID" value="PCS08818.1"/>
    <property type="molecule type" value="Genomic_DNA"/>
</dbReference>
<evidence type="ECO:0000256" key="2">
    <source>
        <dbReference type="SAM" id="Coils"/>
    </source>
</evidence>
<sequence>MKFIHTADLHLDREFEGLVQEVPYQPYKILEKIIDFAIGEAVEVVFFAGDNFHQSQPSIKIQTYFASQLARLAPHGIQAVVIFGNHDYYRKSVYWVQFSDNVTVFHSETVMTKKLTLKTGETLAVSAFSYQHPHISEDKIVDYPLRDYTCDYHIGLFHGEISGQRFAPANLTDMLSKDYNYWALGHIHLASQLADSVIYSGTPQGRNKKESTNLIVYGDILPSGNLIYFQDLAEVHFETVTLDLSDCQTLSQVLTYIASNLIDEAVCYSLNLKNYENVADNLQEAIENEELLEELRQKNIIVKLKLLPLASNKQLLTSIEVPEFAMPAIDFKDIYSLVPHKKDIQEIFDDPEFVAEVQENISLYVSQYFEFGGGQDEN</sequence>
<dbReference type="AlphaFoldDB" id="A0A2A5S5S5"/>
<protein>
    <submittedName>
        <fullName evidence="4">DNA double-strand break repair protein Mre11</fullName>
    </submittedName>
</protein>